<dbReference type="Proteomes" id="UP000192936">
    <property type="component" value="Unassembled WGS sequence"/>
</dbReference>
<gene>
    <name evidence="2" type="ORF">SAMN02982917_5716</name>
</gene>
<proteinExistence type="predicted"/>
<accession>A0A1X7HDJ8</accession>
<evidence type="ECO:0000256" key="1">
    <source>
        <dbReference type="SAM" id="MobiDB-lite"/>
    </source>
</evidence>
<feature type="region of interest" description="Disordered" evidence="1">
    <location>
        <begin position="1"/>
        <end position="24"/>
    </location>
</feature>
<reference evidence="2 3" key="1">
    <citation type="submission" date="2017-04" db="EMBL/GenBank/DDBJ databases">
        <authorList>
            <person name="Afonso C.L."/>
            <person name="Miller P.J."/>
            <person name="Scott M.A."/>
            <person name="Spackman E."/>
            <person name="Goraichik I."/>
            <person name="Dimitrov K.M."/>
            <person name="Suarez D.L."/>
            <person name="Swayne D.E."/>
        </authorList>
    </citation>
    <scope>NUCLEOTIDE SEQUENCE [LARGE SCALE GENOMIC DNA]</scope>
    <source>
        <strain evidence="2 3">A2P</strain>
    </source>
</reference>
<protein>
    <submittedName>
        <fullName evidence="2">Uncharacterized protein</fullName>
    </submittedName>
</protein>
<dbReference type="EMBL" id="FXAK01000007">
    <property type="protein sequence ID" value="SMF84268.1"/>
    <property type="molecule type" value="Genomic_DNA"/>
</dbReference>
<organism evidence="2 3">
    <name type="scientific">Azospirillum oryzae</name>
    <dbReference type="NCBI Taxonomy" id="286727"/>
    <lineage>
        <taxon>Bacteria</taxon>
        <taxon>Pseudomonadati</taxon>
        <taxon>Pseudomonadota</taxon>
        <taxon>Alphaproteobacteria</taxon>
        <taxon>Rhodospirillales</taxon>
        <taxon>Azospirillaceae</taxon>
        <taxon>Azospirillum</taxon>
    </lineage>
</organism>
<feature type="compositionally biased region" description="Pro residues" evidence="1">
    <location>
        <begin position="14"/>
        <end position="23"/>
    </location>
</feature>
<sequence>MTINDRDLDGGGPPRLPSAPPPDVQMGRIIEMAFTGLWVIRRQGALTEVGGRLYWPDRASLERAAAQAGLHLSDIVVHTGRLGSSRR</sequence>
<name>A0A1X7HDJ8_9PROT</name>
<dbReference type="AlphaFoldDB" id="A0A1X7HDJ8"/>
<dbReference type="OrthoDB" id="7306801at2"/>
<evidence type="ECO:0000313" key="2">
    <source>
        <dbReference type="EMBL" id="SMF84268.1"/>
    </source>
</evidence>
<evidence type="ECO:0000313" key="3">
    <source>
        <dbReference type="Proteomes" id="UP000192936"/>
    </source>
</evidence>
<dbReference type="RefSeq" id="WP_085090422.1">
    <property type="nucleotide sequence ID" value="NZ_FXAK01000007.1"/>
</dbReference>